<evidence type="ECO:0000313" key="2">
    <source>
        <dbReference type="EMBL" id="NWD99192.1"/>
    </source>
</evidence>
<dbReference type="InterPro" id="IPR053156">
    <property type="entry name" value="T6SS_TssM-like"/>
</dbReference>
<proteinExistence type="predicted"/>
<comment type="caution">
    <text evidence="2">The sequence shown here is derived from an EMBL/GenBank/DDBJ whole genome shotgun (WGS) entry which is preliminary data.</text>
</comment>
<dbReference type="PANTHER" id="PTHR36153">
    <property type="entry name" value="INNER MEMBRANE PROTEIN-RELATED"/>
    <property type="match status" value="1"/>
</dbReference>
<accession>A0ABX2R540</accession>
<reference evidence="2 3" key="1">
    <citation type="submission" date="2020-04" db="EMBL/GenBank/DDBJ databases">
        <title>Molecular characterization of pseudomonads from Agaricus bisporus reveal novel blotch 2 pathogens in Western Europe.</title>
        <authorList>
            <person name="Taparia T."/>
            <person name="Krijger M."/>
            <person name="Haynes E."/>
            <person name="Elpinstone J.G."/>
            <person name="Noble R."/>
            <person name="Van Der Wolf J."/>
        </authorList>
    </citation>
    <scope>NUCLEOTIDE SEQUENCE [LARGE SCALE GENOMIC DNA]</scope>
    <source>
        <strain evidence="2 3">P7774</strain>
    </source>
</reference>
<dbReference type="PANTHER" id="PTHR36153:SF1">
    <property type="entry name" value="TYPE VI SECRETION SYSTEM COMPONENT TSSM1"/>
    <property type="match status" value="1"/>
</dbReference>
<sequence length="99" mass="11002">IRGVGGTRNGDWWFTDEAVLLDTAGRYTTQDSHAQVDKAAWLGFLDLLKTQRARRPIDGAFIAISLSDLLLSTDAERAAHATAIRARIQELYTQLGVRF</sequence>
<dbReference type="Pfam" id="PF14331">
    <property type="entry name" value="IcmF-related_N"/>
    <property type="match status" value="1"/>
</dbReference>
<feature type="non-terminal residue" evidence="2">
    <location>
        <position position="99"/>
    </location>
</feature>
<dbReference type="EMBL" id="JACARY010000146">
    <property type="protein sequence ID" value="NWD99192.1"/>
    <property type="molecule type" value="Genomic_DNA"/>
</dbReference>
<feature type="non-terminal residue" evidence="2">
    <location>
        <position position="1"/>
    </location>
</feature>
<name>A0ABX2R540_9PSED</name>
<gene>
    <name evidence="2" type="ORF">HX871_32745</name>
</gene>
<organism evidence="2 3">
    <name type="scientific">Pseudomonas reactans</name>
    <dbReference type="NCBI Taxonomy" id="117680"/>
    <lineage>
        <taxon>Bacteria</taxon>
        <taxon>Pseudomonadati</taxon>
        <taxon>Pseudomonadota</taxon>
        <taxon>Gammaproteobacteria</taxon>
        <taxon>Pseudomonadales</taxon>
        <taxon>Pseudomonadaceae</taxon>
        <taxon>Pseudomonas</taxon>
    </lineage>
</organism>
<feature type="domain" description="Type VI secretion system component TssM1 N-terminal" evidence="1">
    <location>
        <begin position="35"/>
        <end position="99"/>
    </location>
</feature>
<dbReference type="Proteomes" id="UP000572863">
    <property type="component" value="Unassembled WGS sequence"/>
</dbReference>
<protein>
    <recommendedName>
        <fullName evidence="1">Type VI secretion system component TssM1 N-terminal domain-containing protein</fullName>
    </recommendedName>
</protein>
<dbReference type="InterPro" id="IPR025743">
    <property type="entry name" value="TssM1_N"/>
</dbReference>
<keyword evidence="3" id="KW-1185">Reference proteome</keyword>
<evidence type="ECO:0000313" key="3">
    <source>
        <dbReference type="Proteomes" id="UP000572863"/>
    </source>
</evidence>
<evidence type="ECO:0000259" key="1">
    <source>
        <dbReference type="Pfam" id="PF14331"/>
    </source>
</evidence>
<dbReference type="RefSeq" id="WP_177062665.1">
    <property type="nucleotide sequence ID" value="NZ_JACARY010000146.1"/>
</dbReference>